<dbReference type="GO" id="GO:0034551">
    <property type="term" value="P:mitochondrial respiratory chain complex III assembly"/>
    <property type="evidence" value="ECO:0007669"/>
    <property type="project" value="EnsemblFungi"/>
</dbReference>
<sequence>MVGTSNPFNNIGRNTLYLVGGLIVSVFATKKLVSDNKQTQFDRKKAEEITKENYYKNLANVKPGFPLPAEELAEARKSEFEGRGLSYLSRKGGDRLGFFDRRSEK</sequence>
<dbReference type="GeneID" id="34683666"/>
<gene>
    <name evidence="2" type="ORF">LALA0_S01e07294g</name>
</gene>
<keyword evidence="1" id="KW-0812">Transmembrane</keyword>
<dbReference type="GO" id="GO:0097250">
    <property type="term" value="P:mitochondrial respirasome assembly"/>
    <property type="evidence" value="ECO:0007669"/>
    <property type="project" value="EnsemblFungi"/>
</dbReference>
<evidence type="ECO:0000313" key="3">
    <source>
        <dbReference type="Proteomes" id="UP000054304"/>
    </source>
</evidence>
<feature type="transmembrane region" description="Helical" evidence="1">
    <location>
        <begin position="15"/>
        <end position="33"/>
    </location>
</feature>
<protein>
    <submittedName>
        <fullName evidence="2">LALA0S01e07294g1_1</fullName>
    </submittedName>
</protein>
<reference evidence="2 3" key="1">
    <citation type="submission" date="2014-12" db="EMBL/GenBank/DDBJ databases">
        <authorList>
            <person name="Neuveglise Cecile"/>
        </authorList>
    </citation>
    <scope>NUCLEOTIDE SEQUENCE [LARGE SCALE GENOMIC DNA]</scope>
    <source>
        <strain evidence="2 3">CBS 12615</strain>
    </source>
</reference>
<dbReference type="EMBL" id="LN736360">
    <property type="protein sequence ID" value="CEP60289.1"/>
    <property type="molecule type" value="Genomic_DNA"/>
</dbReference>
<accession>A0A0C7MSM3</accession>
<dbReference type="GO" id="GO:0005743">
    <property type="term" value="C:mitochondrial inner membrane"/>
    <property type="evidence" value="ECO:0007669"/>
    <property type="project" value="EnsemblFungi"/>
</dbReference>
<dbReference type="AlphaFoldDB" id="A0A0C7MSM3"/>
<keyword evidence="1" id="KW-0472">Membrane</keyword>
<dbReference type="HOGENOM" id="CLU_164897_1_0_1"/>
<dbReference type="RefSeq" id="XP_022626534.1">
    <property type="nucleotide sequence ID" value="XM_022774437.1"/>
</dbReference>
<dbReference type="Proteomes" id="UP000054304">
    <property type="component" value="Unassembled WGS sequence"/>
</dbReference>
<keyword evidence="3" id="KW-1185">Reference proteome</keyword>
<evidence type="ECO:0000313" key="2">
    <source>
        <dbReference type="EMBL" id="CEP60289.1"/>
    </source>
</evidence>
<name>A0A0C7MSM3_9SACH</name>
<dbReference type="GO" id="GO:0033617">
    <property type="term" value="P:mitochondrial respiratory chain complex IV assembly"/>
    <property type="evidence" value="ECO:0007669"/>
    <property type="project" value="EnsemblFungi"/>
</dbReference>
<proteinExistence type="predicted"/>
<organism evidence="2 3">
    <name type="scientific">Lachancea lanzarotensis</name>
    <dbReference type="NCBI Taxonomy" id="1245769"/>
    <lineage>
        <taxon>Eukaryota</taxon>
        <taxon>Fungi</taxon>
        <taxon>Dikarya</taxon>
        <taxon>Ascomycota</taxon>
        <taxon>Saccharomycotina</taxon>
        <taxon>Saccharomycetes</taxon>
        <taxon>Saccharomycetales</taxon>
        <taxon>Saccharomycetaceae</taxon>
        <taxon>Lachancea</taxon>
    </lineage>
</organism>
<keyword evidence="1" id="KW-1133">Transmembrane helix</keyword>
<evidence type="ECO:0000256" key="1">
    <source>
        <dbReference type="SAM" id="Phobius"/>
    </source>
</evidence>
<dbReference type="OrthoDB" id="3999982at2759"/>